<accession>A0ABR8TS73</accession>
<organism evidence="3 4">
    <name type="scientific">Serpens gallinarum</name>
    <dbReference type="NCBI Taxonomy" id="2763075"/>
    <lineage>
        <taxon>Bacteria</taxon>
        <taxon>Pseudomonadati</taxon>
        <taxon>Pseudomonadota</taxon>
        <taxon>Gammaproteobacteria</taxon>
        <taxon>Pseudomonadales</taxon>
        <taxon>Pseudomonadaceae</taxon>
        <taxon>Pseudomonas</taxon>
    </lineage>
</organism>
<dbReference type="Pfam" id="PF00545">
    <property type="entry name" value="Ribonuclease"/>
    <property type="match status" value="1"/>
</dbReference>
<evidence type="ECO:0000313" key="3">
    <source>
        <dbReference type="EMBL" id="MBD7978330.1"/>
    </source>
</evidence>
<keyword evidence="4" id="KW-1185">Reference proteome</keyword>
<evidence type="ECO:0000256" key="1">
    <source>
        <dbReference type="ARBA" id="ARBA00022722"/>
    </source>
</evidence>
<dbReference type="Proteomes" id="UP000611945">
    <property type="component" value="Unassembled WGS sequence"/>
</dbReference>
<keyword evidence="2" id="KW-0378">Hydrolase</keyword>
<sequence length="129" mass="14958">MHNMMLIAVLVMAALFSQDGLKEFFQSGKSEQTPVDNSQSVDLRQQELEHTLALIQRGGPYPYEQDDGTFFNRERHLPEKPRGYYREYTVKTPGEPTRGARRIVAGGQPPEVYYYTEDHYRSFRPLEAN</sequence>
<evidence type="ECO:0000256" key="2">
    <source>
        <dbReference type="ARBA" id="ARBA00022801"/>
    </source>
</evidence>
<name>A0ABR8TS73_9PSED</name>
<dbReference type="Gene3D" id="3.10.450.30">
    <property type="entry name" value="Microbial ribonucleases"/>
    <property type="match status" value="1"/>
</dbReference>
<protein>
    <submittedName>
        <fullName evidence="3">Ribonuclease</fullName>
    </submittedName>
</protein>
<keyword evidence="1" id="KW-0540">Nuclease</keyword>
<comment type="caution">
    <text evidence="3">The sequence shown here is derived from an EMBL/GenBank/DDBJ whole genome shotgun (WGS) entry which is preliminary data.</text>
</comment>
<proteinExistence type="predicted"/>
<dbReference type="SUPFAM" id="SSF53933">
    <property type="entry name" value="Microbial ribonucleases"/>
    <property type="match status" value="1"/>
</dbReference>
<gene>
    <name evidence="3" type="ORF">H9642_14190</name>
</gene>
<reference evidence="3 4" key="1">
    <citation type="submission" date="2020-08" db="EMBL/GenBank/DDBJ databases">
        <title>A Genomic Blueprint of the Chicken Gut Microbiome.</title>
        <authorList>
            <person name="Gilroy R."/>
            <person name="Ravi A."/>
            <person name="Getino M."/>
            <person name="Pursley I."/>
            <person name="Horton D.L."/>
            <person name="Alikhan N.-F."/>
            <person name="Baker D."/>
            <person name="Gharbi K."/>
            <person name="Hall N."/>
            <person name="Watson M."/>
            <person name="Adriaenssens E.M."/>
            <person name="Foster-Nyarko E."/>
            <person name="Jarju S."/>
            <person name="Secka A."/>
            <person name="Antonio M."/>
            <person name="Oren A."/>
            <person name="Chaudhuri R."/>
            <person name="La Ragione R.M."/>
            <person name="Hildebrand F."/>
            <person name="Pallen M.J."/>
        </authorList>
    </citation>
    <scope>NUCLEOTIDE SEQUENCE [LARGE SCALE GENOMIC DNA]</scope>
    <source>
        <strain evidence="3 4">Sa2CUA2</strain>
    </source>
</reference>
<dbReference type="EMBL" id="JACSQG010000008">
    <property type="protein sequence ID" value="MBD7978330.1"/>
    <property type="molecule type" value="Genomic_DNA"/>
</dbReference>
<dbReference type="InterPro" id="IPR000026">
    <property type="entry name" value="N1-like"/>
</dbReference>
<evidence type="ECO:0000313" key="4">
    <source>
        <dbReference type="Proteomes" id="UP000611945"/>
    </source>
</evidence>
<dbReference type="InterPro" id="IPR016191">
    <property type="entry name" value="Ribonuclease/ribotoxin"/>
</dbReference>